<dbReference type="OrthoDB" id="9803814at2"/>
<sequence>MSIARMKLVNIEGNVRQLDAAVLKCSYGNNFHPEQASMYYESMGAVATYNEENPYTSLLHRITEIGLHAGIDLSAENAHGYYTFNLNYIENLPAKINNIKHYSFEVRELLETLEGKPLEKGDIYNSEYIKFRFGRLPMKNYKRLKKQTSRNFIFYPLQTDKGYEWGVYITSKSMAAAVDKFFVTHNFERIGVPRDIFLNPDNIQNYNKEIVEIDRTVLETYLEHFDTELLELNSRKNNLAERIARHEQTLIQLNHIENLDIAFDEIFACKYIKVRFGRLPIDSYNKLRYYDDKPFVFYTFVNDGEYCWGVYFAPASYSVEIDAIFNSLYYERLYVPDTVHDTPEASRAQVTKQLHESKEELAEVLSDIKAKVNRRKLYFYESFARIKFLSDSFEMRRYISVINDTFHIIGFVPEKEAQAFKSNLETLEDVTVSVKPCETDTRFTPPTKLKNGFFFKPFEMFVDMFGMPSYHDIDPTVFVGITYTLLFGLMFGDVGQGLCVVLIGSILWKTKRMPLGRIMQRIGLSSAFFGLIYGSVFGYEHLLDPLYHALGFAQKPIEVLAPEMTNIILLSAVGLGVMIIIAAIITNTVMGIKQKNPSRALLSQNGIAGLVFYCTVLVGAVLNLVYKINIFNPAVILLGIVLPLLLVFLREPIAKFLKRRQQNDITGKIVGEDASVCKALKKEDLNTPISQILGCHYLQARFGRLPRDSYEKLRYYDEKLFIFYVTETDKDYYWGVYFAPGDSIREVDGIFTSLYFEQLRQPSTLKGLSDETLADIAKLMRVETKAAEAVQGKKKEREGLAGFIIENFFELFDVILSYVTNTMSFLRVGGFILSHAGMMAVVMTLSEAAGAGASPIIVIIGNAFVMAMEGLIVGIQVLRLEFYEMFSRYFEGDGKPFTPITVSSMRHNSD</sequence>
<reference evidence="10 11" key="1">
    <citation type="submission" date="2016-10" db="EMBL/GenBank/DDBJ databases">
        <authorList>
            <person name="de Groot N.N."/>
        </authorList>
    </citation>
    <scope>NUCLEOTIDE SEQUENCE [LARGE SCALE GENOMIC DNA]</scope>
    <source>
        <strain evidence="10 11">CGMCC 1.5012</strain>
    </source>
</reference>
<dbReference type="RefSeq" id="WP_092639857.1">
    <property type="nucleotide sequence ID" value="NZ_FNID01000014.1"/>
</dbReference>
<dbReference type="InterPro" id="IPR002490">
    <property type="entry name" value="V-ATPase_116kDa_su"/>
</dbReference>
<protein>
    <submittedName>
        <fullName evidence="10">V/A-type H+-transporting ATPase subunit I</fullName>
    </submittedName>
</protein>
<feature type="transmembrane region" description="Helical" evidence="9">
    <location>
        <begin position="825"/>
        <end position="845"/>
    </location>
</feature>
<dbReference type="AlphaFoldDB" id="A0A1G9ZVY1"/>
<evidence type="ECO:0000256" key="2">
    <source>
        <dbReference type="ARBA" id="ARBA00009904"/>
    </source>
</evidence>
<dbReference type="STRING" id="258515.SAMN05192585_11459"/>
<keyword evidence="6" id="KW-0406">Ion transport</keyword>
<dbReference type="Pfam" id="PF01496">
    <property type="entry name" value="V_ATPase_I"/>
    <property type="match status" value="1"/>
</dbReference>
<dbReference type="GO" id="GO:0016471">
    <property type="term" value="C:vacuolar proton-transporting V-type ATPase complex"/>
    <property type="evidence" value="ECO:0007669"/>
    <property type="project" value="TreeGrafter"/>
</dbReference>
<feature type="transmembrane region" description="Helical" evidence="9">
    <location>
        <begin position="520"/>
        <end position="539"/>
    </location>
</feature>
<feature type="transmembrane region" description="Helical" evidence="9">
    <location>
        <begin position="857"/>
        <end position="878"/>
    </location>
</feature>
<keyword evidence="11" id="KW-1185">Reference proteome</keyword>
<name>A0A1G9ZVY1_9FIRM</name>
<dbReference type="PANTHER" id="PTHR11629:SF63">
    <property type="entry name" value="V-TYPE PROTON ATPASE SUBUNIT A"/>
    <property type="match status" value="1"/>
</dbReference>
<keyword evidence="8" id="KW-0175">Coiled coil</keyword>
<comment type="similarity">
    <text evidence="2">Belongs to the V-ATPase 116 kDa subunit family.</text>
</comment>
<dbReference type="GO" id="GO:0051117">
    <property type="term" value="F:ATPase binding"/>
    <property type="evidence" value="ECO:0007669"/>
    <property type="project" value="TreeGrafter"/>
</dbReference>
<keyword evidence="7 9" id="KW-0472">Membrane</keyword>
<evidence type="ECO:0000256" key="7">
    <source>
        <dbReference type="ARBA" id="ARBA00023136"/>
    </source>
</evidence>
<comment type="subcellular location">
    <subcellularLocation>
        <location evidence="1">Membrane</location>
        <topology evidence="1">Multi-pass membrane protein</topology>
    </subcellularLocation>
</comment>
<keyword evidence="4 9" id="KW-0812">Transmembrane</keyword>
<dbReference type="Proteomes" id="UP000199182">
    <property type="component" value="Unassembled WGS sequence"/>
</dbReference>
<dbReference type="PANTHER" id="PTHR11629">
    <property type="entry name" value="VACUOLAR PROTON ATPASES"/>
    <property type="match status" value="1"/>
</dbReference>
<dbReference type="GO" id="GO:0046961">
    <property type="term" value="F:proton-transporting ATPase activity, rotational mechanism"/>
    <property type="evidence" value="ECO:0007669"/>
    <property type="project" value="InterPro"/>
</dbReference>
<feature type="coiled-coil region" evidence="8">
    <location>
        <begin position="222"/>
        <end position="256"/>
    </location>
</feature>
<proteinExistence type="inferred from homology"/>
<keyword evidence="3" id="KW-0813">Transport</keyword>
<dbReference type="GO" id="GO:0033179">
    <property type="term" value="C:proton-transporting V-type ATPase, V0 domain"/>
    <property type="evidence" value="ECO:0007669"/>
    <property type="project" value="InterPro"/>
</dbReference>
<evidence type="ECO:0000313" key="10">
    <source>
        <dbReference type="EMBL" id="SDN25450.1"/>
    </source>
</evidence>
<dbReference type="EMBL" id="FNID01000014">
    <property type="protein sequence ID" value="SDN25450.1"/>
    <property type="molecule type" value="Genomic_DNA"/>
</dbReference>
<feature type="transmembrane region" description="Helical" evidence="9">
    <location>
        <begin position="630"/>
        <end position="649"/>
    </location>
</feature>
<evidence type="ECO:0000256" key="4">
    <source>
        <dbReference type="ARBA" id="ARBA00022692"/>
    </source>
</evidence>
<evidence type="ECO:0000256" key="3">
    <source>
        <dbReference type="ARBA" id="ARBA00022448"/>
    </source>
</evidence>
<evidence type="ECO:0000256" key="9">
    <source>
        <dbReference type="SAM" id="Phobius"/>
    </source>
</evidence>
<keyword evidence="5 9" id="KW-1133">Transmembrane helix</keyword>
<feature type="transmembrane region" description="Helical" evidence="9">
    <location>
        <begin position="601"/>
        <end position="624"/>
    </location>
</feature>
<evidence type="ECO:0000313" key="11">
    <source>
        <dbReference type="Proteomes" id="UP000199182"/>
    </source>
</evidence>
<evidence type="ECO:0000256" key="8">
    <source>
        <dbReference type="SAM" id="Coils"/>
    </source>
</evidence>
<feature type="transmembrane region" description="Helical" evidence="9">
    <location>
        <begin position="485"/>
        <end position="508"/>
    </location>
</feature>
<gene>
    <name evidence="10" type="ORF">SAMN05192585_11459</name>
</gene>
<dbReference type="GO" id="GO:0007035">
    <property type="term" value="P:vacuolar acidification"/>
    <property type="evidence" value="ECO:0007669"/>
    <property type="project" value="TreeGrafter"/>
</dbReference>
<evidence type="ECO:0000256" key="5">
    <source>
        <dbReference type="ARBA" id="ARBA00022989"/>
    </source>
</evidence>
<evidence type="ECO:0000256" key="6">
    <source>
        <dbReference type="ARBA" id="ARBA00023065"/>
    </source>
</evidence>
<organism evidence="10 11">
    <name type="scientific">Acetanaerobacterium elongatum</name>
    <dbReference type="NCBI Taxonomy" id="258515"/>
    <lineage>
        <taxon>Bacteria</taxon>
        <taxon>Bacillati</taxon>
        <taxon>Bacillota</taxon>
        <taxon>Clostridia</taxon>
        <taxon>Eubacteriales</taxon>
        <taxon>Oscillospiraceae</taxon>
        <taxon>Acetanaerobacterium</taxon>
    </lineage>
</organism>
<accession>A0A1G9ZVY1</accession>
<feature type="transmembrane region" description="Helical" evidence="9">
    <location>
        <begin position="567"/>
        <end position="589"/>
    </location>
</feature>
<evidence type="ECO:0000256" key="1">
    <source>
        <dbReference type="ARBA" id="ARBA00004141"/>
    </source>
</evidence>